<feature type="region of interest" description="Disordered" evidence="1">
    <location>
        <begin position="159"/>
        <end position="201"/>
    </location>
</feature>
<evidence type="ECO:0000313" key="3">
    <source>
        <dbReference type="EMBL" id="GJN90754.1"/>
    </source>
</evidence>
<feature type="region of interest" description="Disordered" evidence="1">
    <location>
        <begin position="239"/>
        <end position="293"/>
    </location>
</feature>
<dbReference type="Gene3D" id="2.60.120.260">
    <property type="entry name" value="Galactose-binding domain-like"/>
    <property type="match status" value="1"/>
</dbReference>
<keyword evidence="2" id="KW-1133">Transmembrane helix</keyword>
<proteinExistence type="predicted"/>
<feature type="region of interest" description="Disordered" evidence="1">
    <location>
        <begin position="335"/>
        <end position="374"/>
    </location>
</feature>
<evidence type="ECO:0008006" key="5">
    <source>
        <dbReference type="Google" id="ProtNLM"/>
    </source>
</evidence>
<keyword evidence="2" id="KW-0472">Membrane</keyword>
<evidence type="ECO:0000313" key="4">
    <source>
        <dbReference type="Proteomes" id="UP001342314"/>
    </source>
</evidence>
<keyword evidence="2" id="KW-0812">Transmembrane</keyword>
<keyword evidence="4" id="KW-1185">Reference proteome</keyword>
<evidence type="ECO:0000256" key="2">
    <source>
        <dbReference type="SAM" id="Phobius"/>
    </source>
</evidence>
<protein>
    <recommendedName>
        <fullName evidence="5">Ig-like domain-containing protein</fullName>
    </recommendedName>
</protein>
<feature type="compositionally biased region" description="Low complexity" evidence="1">
    <location>
        <begin position="174"/>
        <end position="198"/>
    </location>
</feature>
<organism evidence="3 4">
    <name type="scientific">Rhodotorula paludigena</name>
    <dbReference type="NCBI Taxonomy" id="86838"/>
    <lineage>
        <taxon>Eukaryota</taxon>
        <taxon>Fungi</taxon>
        <taxon>Dikarya</taxon>
        <taxon>Basidiomycota</taxon>
        <taxon>Pucciniomycotina</taxon>
        <taxon>Microbotryomycetes</taxon>
        <taxon>Sporidiobolales</taxon>
        <taxon>Sporidiobolaceae</taxon>
        <taxon>Rhodotorula</taxon>
    </lineage>
</organism>
<reference evidence="3 4" key="1">
    <citation type="submission" date="2021-12" db="EMBL/GenBank/DDBJ databases">
        <title>High titer production of polyol ester of fatty acids by Rhodotorula paludigena BS15 towards product separation-free biomass refinery.</title>
        <authorList>
            <person name="Mano J."/>
            <person name="Ono H."/>
            <person name="Tanaka T."/>
            <person name="Naito K."/>
            <person name="Sushida H."/>
            <person name="Ike M."/>
            <person name="Tokuyasu K."/>
            <person name="Kitaoka M."/>
        </authorList>
    </citation>
    <scope>NUCLEOTIDE SEQUENCE [LARGE SCALE GENOMIC DNA]</scope>
    <source>
        <strain evidence="3 4">BS15</strain>
    </source>
</reference>
<comment type="caution">
    <text evidence="3">The sequence shown here is derived from an EMBL/GenBank/DDBJ whole genome shotgun (WGS) entry which is preliminary data.</text>
</comment>
<name>A0AAV5GNC9_9BASI</name>
<accession>A0AAV5GNC9</accession>
<evidence type="ECO:0000256" key="1">
    <source>
        <dbReference type="SAM" id="MobiDB-lite"/>
    </source>
</evidence>
<gene>
    <name evidence="3" type="ORF">Rhopal_003768-T1</name>
</gene>
<feature type="transmembrane region" description="Helical" evidence="2">
    <location>
        <begin position="206"/>
        <end position="231"/>
    </location>
</feature>
<sequence length="374" mass="39861">MSNTRRDDQDASVHYAGSWTHYRGAGGEFDASAWDGGTFSSCTNSTDGGSLAWAGCAVRVTFDGTSAALHGDSNGEHGIYSCRVEDADGQPEGVWRWYDGSSLWWWDYQHNVTLCRVSNLPNATHTLVLDMRPNQVKRGIAIDYFDSNADNAGNSTDWSSDFTMAVPPNSLRDTTATPTLPRPTTSPASSPTGSSSSSSGGGVNKLAIGLGVGLGGFFGLLAIAALVFFFLQKRRRGRQSRRASEQHITSYDGYDGESNWHPDAATVASRQRDSPSGAAKELAADGYNSSPTSGYGYDTPVDAPYHRFSGAEYSSYASQAPYAPADVRRLTAVSAYSSTASSAPGQRASRVPSSVIMDLPPDAPLEDPDNFAAR</sequence>
<dbReference type="EMBL" id="BQKY01000007">
    <property type="protein sequence ID" value="GJN90754.1"/>
    <property type="molecule type" value="Genomic_DNA"/>
</dbReference>
<dbReference type="AlphaFoldDB" id="A0AAV5GNC9"/>
<feature type="compositionally biased region" description="Acidic residues" evidence="1">
    <location>
        <begin position="364"/>
        <end position="374"/>
    </location>
</feature>
<dbReference type="Proteomes" id="UP001342314">
    <property type="component" value="Unassembled WGS sequence"/>
</dbReference>